<dbReference type="GO" id="GO:0016787">
    <property type="term" value="F:hydrolase activity"/>
    <property type="evidence" value="ECO:0007669"/>
    <property type="project" value="UniProtKB-KW"/>
</dbReference>
<feature type="domain" description="RdRp catalytic" evidence="27">
    <location>
        <begin position="613"/>
        <end position="799"/>
    </location>
</feature>
<evidence type="ECO:0000256" key="23">
    <source>
        <dbReference type="ARBA" id="ARBA00031012"/>
    </source>
</evidence>
<dbReference type="GO" id="GO:0030430">
    <property type="term" value="C:host cell cytoplasm"/>
    <property type="evidence" value="ECO:0007669"/>
    <property type="project" value="UniProtKB-SubCell"/>
</dbReference>
<evidence type="ECO:0000256" key="22">
    <source>
        <dbReference type="ARBA" id="ARBA00030436"/>
    </source>
</evidence>
<evidence type="ECO:0000256" key="8">
    <source>
        <dbReference type="ARBA" id="ARBA00022679"/>
    </source>
</evidence>
<dbReference type="EC" id="2.7.7.48" evidence="3"/>
<evidence type="ECO:0000259" key="27">
    <source>
        <dbReference type="PROSITE" id="PS50526"/>
    </source>
</evidence>
<keyword evidence="9" id="KW-0949">S-adenosyl-L-methionine</keyword>
<dbReference type="Proteomes" id="UP001157422">
    <property type="component" value="Segment"/>
</dbReference>
<reference evidence="29 30" key="1">
    <citation type="journal article" date="2022" name="Infect. Genet. Evol.">
        <title>Identification of two novel ephemeroviruses in pigs infected by classical swine fever virus.</title>
        <authorList>
            <person name="Wu Q."/>
            <person name="Yang Z."/>
            <person name="Lu Z."/>
            <person name="Mi S."/>
            <person name="Feng Y."/>
            <person name="He B."/>
            <person name="Zhu G."/>
            <person name="Gong W."/>
            <person name="Tu C."/>
        </authorList>
    </citation>
    <scope>NUCLEOTIDE SEQUENCE [LARGE SCALE GENOMIC DNA]</scope>
    <source>
        <strain evidence="29">GDMM7</strain>
    </source>
</reference>
<dbReference type="InterPro" id="IPR039530">
    <property type="entry name" value="L_methyltransferase_rhabdo"/>
</dbReference>
<evidence type="ECO:0000256" key="26">
    <source>
        <dbReference type="ARBA" id="ARBA00048548"/>
    </source>
</evidence>
<evidence type="ECO:0000256" key="19">
    <source>
        <dbReference type="ARBA" id="ARBA00024494"/>
    </source>
</evidence>
<comment type="catalytic activity">
    <reaction evidence="26">
        <text>GTP + H2O = GDP + phosphate + H(+)</text>
        <dbReference type="Rhea" id="RHEA:19669"/>
        <dbReference type="ChEBI" id="CHEBI:15377"/>
        <dbReference type="ChEBI" id="CHEBI:15378"/>
        <dbReference type="ChEBI" id="CHEBI:37565"/>
        <dbReference type="ChEBI" id="CHEBI:43474"/>
        <dbReference type="ChEBI" id="CHEBI:58189"/>
    </reaction>
</comment>
<keyword evidence="8" id="KW-0808">Transferase</keyword>
<evidence type="ECO:0000256" key="16">
    <source>
        <dbReference type="ARBA" id="ARBA00023042"/>
    </source>
</evidence>
<dbReference type="InterPro" id="IPR039736">
    <property type="entry name" value="L_poly_C"/>
</dbReference>
<protein>
    <recommendedName>
        <fullName evidence="23">Replicase</fullName>
        <ecNumber evidence="21">2.1.1.375</ecNumber>
        <ecNumber evidence="3">2.7.7.48</ecNumber>
        <ecNumber evidence="4">2.7.7.88</ecNumber>
    </recommendedName>
    <alternativeName>
        <fullName evidence="22">Transcriptase</fullName>
    </alternativeName>
</protein>
<keyword evidence="13" id="KW-0067">ATP-binding</keyword>
<evidence type="ECO:0000256" key="10">
    <source>
        <dbReference type="ARBA" id="ARBA00022695"/>
    </source>
</evidence>
<dbReference type="GeneID" id="80544375"/>
<evidence type="ECO:0000313" key="30">
    <source>
        <dbReference type="Proteomes" id="UP001157422"/>
    </source>
</evidence>
<evidence type="ECO:0000256" key="12">
    <source>
        <dbReference type="ARBA" id="ARBA00022801"/>
    </source>
</evidence>
<name>A0AAX3AAS8_9RHAB</name>
<evidence type="ECO:0000256" key="9">
    <source>
        <dbReference type="ARBA" id="ARBA00022691"/>
    </source>
</evidence>
<dbReference type="InterPro" id="IPR048398">
    <property type="entry name" value="Methyltrans_Mon_C"/>
</dbReference>
<keyword evidence="30" id="KW-1185">Reference proteome</keyword>
<comment type="subcellular location">
    <subcellularLocation>
        <location evidence="1">Host cytoplasm</location>
    </subcellularLocation>
    <subcellularLocation>
        <location evidence="2">Virion</location>
    </subcellularLocation>
</comment>
<dbReference type="Pfam" id="PF14314">
    <property type="entry name" value="Methyltrans_Mon_2nd"/>
    <property type="match status" value="1"/>
</dbReference>
<dbReference type="EMBL" id="OK086698">
    <property type="protein sequence ID" value="UNP42126.1"/>
    <property type="molecule type" value="Viral_cRNA"/>
</dbReference>
<dbReference type="Pfam" id="PF00946">
    <property type="entry name" value="Mononeg_RNA_pol"/>
    <property type="match status" value="1"/>
</dbReference>
<accession>A0AAX3AAS8</accession>
<evidence type="ECO:0000259" key="28">
    <source>
        <dbReference type="PROSITE" id="PS51590"/>
    </source>
</evidence>
<dbReference type="InterPro" id="IPR025786">
    <property type="entry name" value="Mononega_L_MeTrfase"/>
</dbReference>
<comment type="catalytic activity">
    <reaction evidence="24">
        <text>a 5'-end (5'-triphosphoguanosine)-adenylyl-adenylyl-cytidylyl-adenosine in mRNA + S-adenosyl-L-methionine = a 5'-end (5'-triphosphoguanosine)-(2'-O-methyladenylyl)-adenylyl-cytidylyl-adenosine in mRNA + S-adenosyl-L-homocysteine + H(+)</text>
        <dbReference type="Rhea" id="RHEA:65380"/>
        <dbReference type="Rhea" id="RHEA-COMP:16797"/>
        <dbReference type="Rhea" id="RHEA-COMP:16801"/>
        <dbReference type="ChEBI" id="CHEBI:15378"/>
        <dbReference type="ChEBI" id="CHEBI:57856"/>
        <dbReference type="ChEBI" id="CHEBI:59789"/>
        <dbReference type="ChEBI" id="CHEBI:156482"/>
        <dbReference type="ChEBI" id="CHEBI:156484"/>
    </reaction>
</comment>
<dbReference type="InterPro" id="IPR017234">
    <property type="entry name" value="RNA-dir_pol_rhabdovirus"/>
</dbReference>
<keyword evidence="18" id="KW-0511">Multifunctional enzyme</keyword>
<evidence type="ECO:0000256" key="15">
    <source>
        <dbReference type="ARBA" id="ARBA00022953"/>
    </source>
</evidence>
<dbReference type="InterPro" id="IPR048397">
    <property type="entry name" value="Methyltrans_Mon_CD"/>
</dbReference>
<organism evidence="29 30">
    <name type="scientific">Porcine ephemerovirus 2</name>
    <dbReference type="NCBI Taxonomy" id="2928257"/>
    <lineage>
        <taxon>Viruses</taxon>
        <taxon>Riboviria</taxon>
        <taxon>Orthornavirae</taxon>
        <taxon>Negarnaviricota</taxon>
        <taxon>Haploviricotina</taxon>
        <taxon>Monjiviricetes</taxon>
        <taxon>Mononegavirales</taxon>
        <taxon>Rhabdoviridae</taxon>
        <taxon>Alpharhabdovirinae</taxon>
        <taxon>Ephemerovirus</taxon>
        <taxon>Ephemerovirus guangdong</taxon>
    </lineage>
</organism>
<dbReference type="GO" id="GO:0044423">
    <property type="term" value="C:virion component"/>
    <property type="evidence" value="ECO:0007669"/>
    <property type="project" value="UniProtKB-KW"/>
</dbReference>
<dbReference type="NCBIfam" id="TIGR04198">
    <property type="entry name" value="paramyx_RNAcap"/>
    <property type="match status" value="1"/>
</dbReference>
<evidence type="ECO:0000256" key="1">
    <source>
        <dbReference type="ARBA" id="ARBA00004192"/>
    </source>
</evidence>
<keyword evidence="5" id="KW-0696">RNA-directed RNA polymerase</keyword>
<evidence type="ECO:0000256" key="6">
    <source>
        <dbReference type="ARBA" id="ARBA00022603"/>
    </source>
</evidence>
<keyword evidence="15" id="KW-0693">Viral RNA replication</keyword>
<evidence type="ECO:0000256" key="17">
    <source>
        <dbReference type="ARBA" id="ARBA00023200"/>
    </source>
</evidence>
<dbReference type="InterPro" id="IPR014023">
    <property type="entry name" value="Mononeg_RNA_pol_cat"/>
</dbReference>
<evidence type="ECO:0000256" key="13">
    <source>
        <dbReference type="ARBA" id="ARBA00022840"/>
    </source>
</evidence>
<evidence type="ECO:0000256" key="25">
    <source>
        <dbReference type="ARBA" id="ARBA00047370"/>
    </source>
</evidence>
<keyword evidence="16" id="KW-0506">mRNA capping</keyword>
<evidence type="ECO:0000256" key="18">
    <source>
        <dbReference type="ARBA" id="ARBA00023268"/>
    </source>
</evidence>
<dbReference type="RefSeq" id="YP_010805474.1">
    <property type="nucleotide sequence ID" value="NC_077154.1"/>
</dbReference>
<comment type="catalytic activity">
    <reaction evidence="19">
        <text>a 5'-end triphospho-adenylyl-adenylyl-cytidylyl-adenosine in mRNA + GDP + H(+) = a 5'-end (5'-triphosphoguanosine)-adenylyl-adenylyl-cytidylyl-adenosine in mRNA + diphosphate</text>
        <dbReference type="Rhea" id="RHEA:65436"/>
        <dbReference type="Rhea" id="RHEA-COMP:16797"/>
        <dbReference type="Rhea" id="RHEA-COMP:16799"/>
        <dbReference type="ChEBI" id="CHEBI:15378"/>
        <dbReference type="ChEBI" id="CHEBI:33019"/>
        <dbReference type="ChEBI" id="CHEBI:58189"/>
        <dbReference type="ChEBI" id="CHEBI:156484"/>
        <dbReference type="ChEBI" id="CHEBI:156503"/>
        <dbReference type="EC" id="2.7.7.88"/>
    </reaction>
</comment>
<dbReference type="Pfam" id="PF21080">
    <property type="entry name" value="Methyltrans_Mon_1st"/>
    <property type="match status" value="1"/>
</dbReference>
<proteinExistence type="predicted"/>
<evidence type="ECO:0000256" key="20">
    <source>
        <dbReference type="ARBA" id="ARBA00024499"/>
    </source>
</evidence>
<dbReference type="EC" id="2.7.7.88" evidence="4"/>
<keyword evidence="14" id="KW-0946">Virion</keyword>
<keyword evidence="7" id="KW-0507">mRNA processing</keyword>
<feature type="non-terminal residue" evidence="29">
    <location>
        <position position="2116"/>
    </location>
</feature>
<evidence type="ECO:0000256" key="5">
    <source>
        <dbReference type="ARBA" id="ARBA00022484"/>
    </source>
</evidence>
<dbReference type="GO" id="GO:0005524">
    <property type="term" value="F:ATP binding"/>
    <property type="evidence" value="ECO:0007669"/>
    <property type="project" value="UniProtKB-KW"/>
</dbReference>
<keyword evidence="6" id="KW-0489">Methyltransferase</keyword>
<dbReference type="PROSITE" id="PS51590">
    <property type="entry name" value="SAM_MT_MNV_L"/>
    <property type="match status" value="1"/>
</dbReference>
<comment type="catalytic activity">
    <reaction evidence="20">
        <text>a 5'-end (5'-triphosphoguanosine)-(2'-O-methyladenylyl)-adenylyl-cytidylyl-adenosine in mRNA + S-adenosyl-L-methionine = a 5'-end (N(7)-methyl 5'-triphosphoguanosine)-(2'-O-methyladenylyl)-adenylyl-cytidylyl-adenosine in mRNA + S-adenosyl-L-homocysteine</text>
        <dbReference type="Rhea" id="RHEA:65440"/>
        <dbReference type="Rhea" id="RHEA-COMP:16798"/>
        <dbReference type="Rhea" id="RHEA-COMP:16801"/>
        <dbReference type="ChEBI" id="CHEBI:57856"/>
        <dbReference type="ChEBI" id="CHEBI:59789"/>
        <dbReference type="ChEBI" id="CHEBI:156482"/>
        <dbReference type="ChEBI" id="CHEBI:156483"/>
    </reaction>
</comment>
<dbReference type="Pfam" id="PF14318">
    <property type="entry name" value="Mononeg_mRNAcap"/>
    <property type="match status" value="1"/>
</dbReference>
<dbReference type="GO" id="GO:0003968">
    <property type="term" value="F:RNA-directed RNA polymerase activity"/>
    <property type="evidence" value="ECO:0007669"/>
    <property type="project" value="UniProtKB-KW"/>
</dbReference>
<comment type="catalytic activity">
    <reaction evidence="25">
        <text>a 5'-end (5'-triphosphoguanosine)-adenylyl-adenylyl-cytidylyl-adenosine in mRNA + 2 S-adenosyl-L-methionine = a 5'-end (N(7)-methyl 5'-triphosphoguanosine)-(2'-O-methyladenylyl)-adenylyl-cytidylyl-adenosine in mRNA + 2 S-adenosyl-L-homocysteine + H(+)</text>
        <dbReference type="Rhea" id="RHEA:65376"/>
        <dbReference type="Rhea" id="RHEA-COMP:16797"/>
        <dbReference type="Rhea" id="RHEA-COMP:16798"/>
        <dbReference type="ChEBI" id="CHEBI:15378"/>
        <dbReference type="ChEBI" id="CHEBI:57856"/>
        <dbReference type="ChEBI" id="CHEBI:59789"/>
        <dbReference type="ChEBI" id="CHEBI:156483"/>
        <dbReference type="ChEBI" id="CHEBI:156484"/>
        <dbReference type="EC" id="2.1.1.375"/>
    </reaction>
</comment>
<evidence type="ECO:0000256" key="2">
    <source>
        <dbReference type="ARBA" id="ARBA00004328"/>
    </source>
</evidence>
<keyword evidence="17" id="KW-1035">Host cytoplasm</keyword>
<dbReference type="EC" id="2.1.1.375" evidence="21"/>
<sequence>MEWEYLDDIPNSFDDFNETQLEGNDEYCIGDNFDSMELLNMKDYNLNSPLISDDLDMINDYIKYGQEPRIRKFKIVGDEIKDSITKLNEILKLGIDSSMICESKDIHRKLSRSRWNFKNSGKYSKIGGSLCKGIEDTKEVLRSFLIGWIGSCHELDRINFNKEWEDMPCVSKGWLELFFVFHNITLLLNHTGQYELNNLRKLIRFEKLTDKSIFYKPYPNHGFLIFKDFVYWIDNNILLDRNCILMEKDILISRYQTLLSMKLARNDIKYNDHDINLLMEIYKEGDKIIEAHGSKGYKGIKMVEPICNLMIVEYARESRPKIPEFPNFKRHIFKSMSDLKEEDQIDISEIFHLISLAKKLDMILTIYGSFRHWGHPFINYIEGLEKLYNQVQRKQDIDDNYAQILASDLAFKVIKKKFFETKKWPVDHTKMDKKSILYKFVFNNTWPTQNTIEQFGDNWHQLPLIKCFDIPDMIDLSNVYSDKSHSITRTEVINHIISGNPDPIPTRRVLKTLLERPATNWPDFLKKVNDVGIDWDHLVIGLKAKERELKDAGRYFSLMSWELREYFVVTEYLIKEHFVPLFKGLTMADDLQTVLKKMLDVSSGQGNEDYENITIANGIDYEKWNNWQRYNSNKYVFKVMGQFLGYPNLILRTHEFFESSLIYYNSRPDLMGVKGKTVYNKTSARVCWEGQLGGLEGLRQKGWSILNLLMIEREARKRNTLVKVLAQGDNQTITNHYKTETWRTDDELLGHIERMVQNNNSIMEGISEGTRKLGLRINEDETMQSPDYINYGKVPIVKGIIRGLHTKRWSRVNFVTNDQLPSQNSILSSVSTNSLTVSHFSSSPFNAMVGHLVFGNFGLLLLDFFNPALRSPPLDIIKEKDLYKDRCFKILSLYLDPSLGGVAGTSLTRFLIRMFPDPVTESLSFWKLVYNNTIDDDIKKLCVSAGYPLLASFKPSDLDKLIENPEGLNIPRGISATNLIKEEVKKNIINNAGKIKNVIIQDAARNCLAEESNLFTWLRTISPLFPKFLSSFAGSTYYGVTQSIIGLFTNSRTIRTTYKKEYSTEIDKVIIKSEQISLSNLLGIVKRSRGIISHQQRMWRCSSTHADWLREKSWGQKVLGMTIPHPIEMLEAHNTELKECSKCTSEGRWNNIYLTVLCPKGFPLNPDYKGPYPPYLGSKTQESTSVLRPWDKETKIPVIRRAADMRKCISWFVKQDSNLAKSIFNNLESLTGENWNEMLEGYMRTGSPLHRFTCSRVSAGGYSACAPGKLCWTITTTDTMHGLGDTNYDFMYQSLMIYAQLQCLESIGETKNSVVVHYHINCEECLREIEEPWLDSNWIYEPRDVHQILSKWRPNSESSWGDTKMKISVKNEDNLWAIKDFFEQSLEVGKTIGFIYSDMILGKSSGMEVNSLFPHSIKNKVDPKEFLSGLLTGILLGSSLHLTHRRNVVLLKRPRMALIGTGLYAIENLTNEPQFLSFIASDGMYDEICKISHKVPSSYPLNHKDLGCLSRNYLKYNLREGTKNKKDSFSGWVFSDMRTVEMIGSYALSMETYKLLNKYIGNKQDKLAIHQLQVIYVDIINNGKKDHLFESSKSSIEIINKFVKQLHFCGMEIRHAVKFTMKNPKLEINEEHNDWGPEYICGVKRIGMELTGEGHESDSVIDPTPCQSNPTISGLRLNQCATGAHYKLRGIIHNTGIRYRDFLCGGDGSGGITSMLLRENPMSRGIFNSLMILDGVPLHGSRPSPPSAVTELGHQKRRCVNYDSVWKEPSDLRWMSTWNQFKDLKKKNNLKIDLIVLDMECKNRESVTEIIMNLKNSLNYLLEENGSLIFKTYRDELLVKESNIIDQLGHLFVEIYGLQTELSSTGTSEIYCIMRGLRSGLIVRRYLNKKVFKEVSKQIYAYSSAEDEFTRALTFVDNKLDMGIPKRLKPIFSVELSTLLSISGLDNVTTALLSDVSLYGVLTGIELGLVIIVEISEHFVNGTKRNNKRLNELIPSDQDLKRWMGALMGLGIWISLRCKEVELYKKIDCILNTGGVLSLYEENNMARWKISMNKSNENVKKPFDLRNKLANIGMWIRLMEREYQHRYNGFKMSSVESILKMMNKSLDKKYLNNHKG</sequence>
<keyword evidence="12" id="KW-0378">Hydrolase</keyword>
<keyword evidence="10" id="KW-0548">Nucleotidyltransferase</keyword>
<dbReference type="GO" id="GO:0004482">
    <property type="term" value="F:mRNA 5'-cap (guanine-N7-)-methyltransferase activity"/>
    <property type="evidence" value="ECO:0007669"/>
    <property type="project" value="InterPro"/>
</dbReference>
<feature type="domain" description="Mononegavirus-type SAM-dependent 2'-O-MTase" evidence="28">
    <location>
        <begin position="1676"/>
        <end position="1873"/>
    </location>
</feature>
<dbReference type="PROSITE" id="PS50526">
    <property type="entry name" value="RDRP_SSRNA_NEG_NONSEG"/>
    <property type="match status" value="1"/>
</dbReference>
<dbReference type="KEGG" id="vg:80544375"/>
<dbReference type="Pfam" id="PF21081">
    <property type="entry name" value="Methyltrans_Mon_3rd"/>
    <property type="match status" value="1"/>
</dbReference>
<keyword evidence="11" id="KW-0547">Nucleotide-binding</keyword>
<evidence type="ECO:0000256" key="24">
    <source>
        <dbReference type="ARBA" id="ARBA00047332"/>
    </source>
</evidence>
<evidence type="ECO:0000313" key="29">
    <source>
        <dbReference type="EMBL" id="UNP42126.1"/>
    </source>
</evidence>
<evidence type="ECO:0000256" key="21">
    <source>
        <dbReference type="ARBA" id="ARBA00026099"/>
    </source>
</evidence>
<evidence type="ECO:0000256" key="7">
    <source>
        <dbReference type="ARBA" id="ARBA00022664"/>
    </source>
</evidence>
<evidence type="ECO:0000256" key="11">
    <source>
        <dbReference type="ARBA" id="ARBA00022741"/>
    </source>
</evidence>
<dbReference type="InterPro" id="IPR026890">
    <property type="entry name" value="Mononeg_mRNAcap"/>
</dbReference>
<dbReference type="PIRSF" id="PIRSF037546">
    <property type="entry name" value="RNA_pol_RhabdoV_sub"/>
    <property type="match status" value="1"/>
</dbReference>
<evidence type="ECO:0000256" key="4">
    <source>
        <dbReference type="ARBA" id="ARBA00012582"/>
    </source>
</evidence>
<evidence type="ECO:0000256" key="14">
    <source>
        <dbReference type="ARBA" id="ARBA00022844"/>
    </source>
</evidence>
<evidence type="ECO:0000256" key="3">
    <source>
        <dbReference type="ARBA" id="ARBA00012494"/>
    </source>
</evidence>